<proteinExistence type="predicted"/>
<dbReference type="RefSeq" id="WP_245881455.1">
    <property type="nucleotide sequence ID" value="NZ_QGGP01000001.1"/>
</dbReference>
<keyword evidence="2" id="KW-1185">Reference proteome</keyword>
<evidence type="ECO:0000313" key="1">
    <source>
        <dbReference type="EMBL" id="PWK20769.1"/>
    </source>
</evidence>
<sequence length="163" mass="18041">MKAINIHIATLVLLVFTSCNSNEKKNAETNSENIVEIVEEEVVIDSHSSESSLDWEGTYKGTLPCADCEGIERTITINGHTFISKDNYLGKKDGVFDSRGYIKWIDNGQKILLSDDNETTYLVGENTLTQLDKSGNKVTGELADFYILKKQIAISSTGEENAK</sequence>
<dbReference type="Proteomes" id="UP000245430">
    <property type="component" value="Unassembled WGS sequence"/>
</dbReference>
<dbReference type="Pfam" id="PF04170">
    <property type="entry name" value="NlpE"/>
    <property type="match status" value="1"/>
</dbReference>
<name>A0A316DU96_9FLAO</name>
<dbReference type="EMBL" id="QGGP01000001">
    <property type="protein sequence ID" value="PWK20769.1"/>
    <property type="molecule type" value="Genomic_DNA"/>
</dbReference>
<accession>A0A316DU96</accession>
<dbReference type="InterPro" id="IPR007298">
    <property type="entry name" value="Cu-R_lipoprotein_NlpE"/>
</dbReference>
<gene>
    <name evidence="1" type="ORF">LX78_00472</name>
</gene>
<dbReference type="Gene3D" id="2.40.128.640">
    <property type="match status" value="1"/>
</dbReference>
<protein>
    <submittedName>
        <fullName evidence="1">NlpE-like protein</fullName>
    </submittedName>
</protein>
<dbReference type="PROSITE" id="PS51257">
    <property type="entry name" value="PROKAR_LIPOPROTEIN"/>
    <property type="match status" value="1"/>
</dbReference>
<organism evidence="1 2">
    <name type="scientific">Xanthomarina spongicola</name>
    <dbReference type="NCBI Taxonomy" id="570520"/>
    <lineage>
        <taxon>Bacteria</taxon>
        <taxon>Pseudomonadati</taxon>
        <taxon>Bacteroidota</taxon>
        <taxon>Flavobacteriia</taxon>
        <taxon>Flavobacteriales</taxon>
        <taxon>Flavobacteriaceae</taxon>
        <taxon>Xanthomarina</taxon>
    </lineage>
</organism>
<evidence type="ECO:0000313" key="2">
    <source>
        <dbReference type="Proteomes" id="UP000245430"/>
    </source>
</evidence>
<reference evidence="1 2" key="1">
    <citation type="submission" date="2018-05" db="EMBL/GenBank/DDBJ databases">
        <title>Genomic Encyclopedia of Archaeal and Bacterial Type Strains, Phase II (KMG-II): from individual species to whole genera.</title>
        <authorList>
            <person name="Goeker M."/>
        </authorList>
    </citation>
    <scope>NUCLEOTIDE SEQUENCE [LARGE SCALE GENOMIC DNA]</scope>
    <source>
        <strain evidence="1 2">DSM 22637</strain>
    </source>
</reference>
<dbReference type="AlphaFoldDB" id="A0A316DU96"/>
<comment type="caution">
    <text evidence="1">The sequence shown here is derived from an EMBL/GenBank/DDBJ whole genome shotgun (WGS) entry which is preliminary data.</text>
</comment>